<organism evidence="1 2">
    <name type="scientific">Candidatus Komeilibacteria bacterium RIFCSPHIGHO2_01_FULL_52_14</name>
    <dbReference type="NCBI Taxonomy" id="1798549"/>
    <lineage>
        <taxon>Bacteria</taxon>
        <taxon>Candidatus Komeiliibacteriota</taxon>
    </lineage>
</organism>
<dbReference type="Proteomes" id="UP000177817">
    <property type="component" value="Unassembled WGS sequence"/>
</dbReference>
<protein>
    <submittedName>
        <fullName evidence="1">Uncharacterized protein</fullName>
    </submittedName>
</protein>
<evidence type="ECO:0000313" key="2">
    <source>
        <dbReference type="Proteomes" id="UP000177817"/>
    </source>
</evidence>
<accession>A0A1G2BNE0</accession>
<dbReference type="AlphaFoldDB" id="A0A1G2BNE0"/>
<sequence>MPNVLTSFDELPPAVKTVVLSDDVSDANVTLRAAHTLSPPQYDYMLRTIREILLSRIGVLDLSSALSRMPAGNRVDLRKLALDIALTRLWPLQDYLGTVDVLINRLGGRAPEKIPLPRPETDSATEEEVSTVSWLPGSAKDMLERFPRFAEMYLTHRPIRDTEGRLRPPTVTVWLQDYLHTMGATGANSLKRSQYLAKSGNTRTLTDEEKMNLLNFLESYEDMVDMYWRVTGDSFLLIERELPKEAARQQRSAAATLQLSALTDYYRNMQENYARVLEDKKRGLKLEIGENTRKLADIVWDSLGLGDTDRCVAAIDLMLDRQIMQDILKTDQRFRGIVARMIEVKYGLQARARWNGDFTQLSPWFLFLRLLLADKLRMEEGRAAIIADYLNKKAGYRMSPLYLDLNSGKFLFREITYENGTLAVA</sequence>
<dbReference type="EMBL" id="MHKK01000024">
    <property type="protein sequence ID" value="OGY89787.1"/>
    <property type="molecule type" value="Genomic_DNA"/>
</dbReference>
<proteinExistence type="predicted"/>
<comment type="caution">
    <text evidence="1">The sequence shown here is derived from an EMBL/GenBank/DDBJ whole genome shotgun (WGS) entry which is preliminary data.</text>
</comment>
<gene>
    <name evidence="1" type="ORF">A2677_01615</name>
</gene>
<reference evidence="1 2" key="1">
    <citation type="journal article" date="2016" name="Nat. Commun.">
        <title>Thousands of microbial genomes shed light on interconnected biogeochemical processes in an aquifer system.</title>
        <authorList>
            <person name="Anantharaman K."/>
            <person name="Brown C.T."/>
            <person name="Hug L.A."/>
            <person name="Sharon I."/>
            <person name="Castelle C.J."/>
            <person name="Probst A.J."/>
            <person name="Thomas B.C."/>
            <person name="Singh A."/>
            <person name="Wilkins M.J."/>
            <person name="Karaoz U."/>
            <person name="Brodie E.L."/>
            <person name="Williams K.H."/>
            <person name="Hubbard S.S."/>
            <person name="Banfield J.F."/>
        </authorList>
    </citation>
    <scope>NUCLEOTIDE SEQUENCE [LARGE SCALE GENOMIC DNA]</scope>
</reference>
<evidence type="ECO:0000313" key="1">
    <source>
        <dbReference type="EMBL" id="OGY89787.1"/>
    </source>
</evidence>
<name>A0A1G2BNE0_9BACT</name>